<dbReference type="HOGENOM" id="CLU_3329143_0_0_9"/>
<organism evidence="1 2">
    <name type="scientific">Lactobacillus amylovorus</name>
    <dbReference type="NCBI Taxonomy" id="1604"/>
    <lineage>
        <taxon>Bacteria</taxon>
        <taxon>Bacillati</taxon>
        <taxon>Bacillota</taxon>
        <taxon>Bacilli</taxon>
        <taxon>Lactobacillales</taxon>
        <taxon>Lactobacillaceae</taxon>
        <taxon>Lactobacillus</taxon>
    </lineage>
</organism>
<dbReference type="Proteomes" id="UP000007491">
    <property type="component" value="Chromosome"/>
</dbReference>
<accession>F0TFL0</accession>
<name>F0TFL0_LACAM</name>
<reference evidence="1 2" key="1">
    <citation type="journal article" date="2011" name="J. Bacteriol.">
        <title>Complete genome sequencing of Lactobacillus acidophilus 30SC, isolated from swine intestine.</title>
        <authorList>
            <person name="Oh S."/>
            <person name="Roh H."/>
            <person name="Ko H.J."/>
            <person name="Kim S."/>
            <person name="Kim K.H."/>
            <person name="Lee S.E."/>
            <person name="Chang I.S."/>
            <person name="Kim S."/>
            <person name="Choi I.G."/>
        </authorList>
    </citation>
    <scope>NUCLEOTIDE SEQUENCE [LARGE SCALE GENOMIC DNA]</scope>
    <source>
        <strain evidence="1 2">30SC</strain>
    </source>
</reference>
<evidence type="ECO:0000313" key="1">
    <source>
        <dbReference type="EMBL" id="ADZ07504.1"/>
    </source>
</evidence>
<dbReference type="KEGG" id="lai:LAC30SC_06945"/>
<sequence length="38" mass="4435">MLSYNPYGLIIELNMSNNVDYLKTILFPIKQCIYLPQA</sequence>
<dbReference type="AlphaFoldDB" id="F0TFL0"/>
<proteinExistence type="predicted"/>
<reference key="2">
    <citation type="submission" date="2011-02" db="EMBL/GenBank/DDBJ databases">
        <authorList>
            <person name="Roh H."/>
            <person name="Ko H.-J."/>
            <person name="Kim S.-H."/>
            <person name="Choi I.-G."/>
            <person name="Oh S."/>
        </authorList>
    </citation>
    <scope>NUCLEOTIDE SEQUENCE</scope>
    <source>
        <strain>30SC</strain>
    </source>
</reference>
<protein>
    <submittedName>
        <fullName evidence="1">Uncharacterized protein</fullName>
    </submittedName>
</protein>
<dbReference type="EMBL" id="CP002559">
    <property type="protein sequence ID" value="ADZ07504.1"/>
    <property type="molecule type" value="Genomic_DNA"/>
</dbReference>
<evidence type="ECO:0000313" key="2">
    <source>
        <dbReference type="Proteomes" id="UP000007491"/>
    </source>
</evidence>
<gene>
    <name evidence="1" type="ordered locus">LAC30SC_06945</name>
</gene>